<dbReference type="AlphaFoldDB" id="A0A919UX66"/>
<dbReference type="Proteomes" id="UP000655287">
    <property type="component" value="Unassembled WGS sequence"/>
</dbReference>
<proteinExistence type="predicted"/>
<organism evidence="1 2">
    <name type="scientific">Sphaerisporangium rufum</name>
    <dbReference type="NCBI Taxonomy" id="1381558"/>
    <lineage>
        <taxon>Bacteria</taxon>
        <taxon>Bacillati</taxon>
        <taxon>Actinomycetota</taxon>
        <taxon>Actinomycetes</taxon>
        <taxon>Streptosporangiales</taxon>
        <taxon>Streptosporangiaceae</taxon>
        <taxon>Sphaerisporangium</taxon>
    </lineage>
</organism>
<dbReference type="SUPFAM" id="SSF55874">
    <property type="entry name" value="ATPase domain of HSP90 chaperone/DNA topoisomerase II/histidine kinase"/>
    <property type="match status" value="1"/>
</dbReference>
<evidence type="ECO:0000313" key="2">
    <source>
        <dbReference type="Proteomes" id="UP000655287"/>
    </source>
</evidence>
<dbReference type="RefSeq" id="WP_203983317.1">
    <property type="nucleotide sequence ID" value="NZ_BOOU01000024.1"/>
</dbReference>
<evidence type="ECO:0000313" key="1">
    <source>
        <dbReference type="EMBL" id="GII76706.1"/>
    </source>
</evidence>
<dbReference type="Pfam" id="PF13589">
    <property type="entry name" value="HATPase_c_3"/>
    <property type="match status" value="1"/>
</dbReference>
<gene>
    <name evidence="1" type="ORF">Sru01_16880</name>
</gene>
<name>A0A919UX66_9ACTN</name>
<dbReference type="Gene3D" id="3.30.565.10">
    <property type="entry name" value="Histidine kinase-like ATPase, C-terminal domain"/>
    <property type="match status" value="1"/>
</dbReference>
<protein>
    <recommendedName>
        <fullName evidence="3">Histidine kinase-, DNA gyrase B-, and HSP90-like ATPase</fullName>
    </recommendedName>
</protein>
<sequence length="660" mass="73406">MVSSLICDSDVVYTVHIEAKPDHLLRLARLKDPVGAVAEMIWNALDAEAHNIEVVVDANDLDGVEYVSVSDDGHGMPNGACAGYFGGLGGSWKMAAKVSPDLKRGLHGRGGQGRLRAFALGEQVRWVTVARSADGRAERTTIDGTVDRPADFEISAPEYVGSPPGTRVEASVPADFVNRLMHDDTARQLASVFAPFLAANPDVNITFQGTRLDPATVWAGMTECEIPSPGSMEYPPPTLRVIEWHEDVGRVLALCDASGVVLDEVSPGIRAPGYHFTAYLLWDGFVDRRGDLPLAELDDLGGLLETARETLRAHFRRRDHERRARLIQEWKREDVYPYPREPRQPAEAVERQVFDEVATTIARRLPKAQQSRKTTLRLLKEVITHDPAGLYPVLEELFRLPQSEQEELKRLLQRTSLADVIKATGQVAARLDFVAVLKMLVFEPSVSRTLKERAELHKILEPETWVFGDAYALMVSDRSLDAVLSRHLAALGRPAGEPVTPVRREDGRQGIVDLTLGRAHRSGTGREHLVVELKAPKVRIGQAEVGQIKSYAQAVANDAQFRDARVSWDFWVVSTEMEDIVRRDATAPNRPTGCIAEWEGGIRIWARTWSEIIDDCEDRLHFYRERLNHDPATEHALEYLRRTHGDVVVGLVPVQVAPPG</sequence>
<accession>A0A919UX66</accession>
<comment type="caution">
    <text evidence="1">The sequence shown here is derived from an EMBL/GenBank/DDBJ whole genome shotgun (WGS) entry which is preliminary data.</text>
</comment>
<dbReference type="EMBL" id="BOOU01000024">
    <property type="protein sequence ID" value="GII76706.1"/>
    <property type="molecule type" value="Genomic_DNA"/>
</dbReference>
<reference evidence="1" key="1">
    <citation type="submission" date="2021-01" db="EMBL/GenBank/DDBJ databases">
        <title>Whole genome shotgun sequence of Sphaerisporangium rufum NBRC 109079.</title>
        <authorList>
            <person name="Komaki H."/>
            <person name="Tamura T."/>
        </authorList>
    </citation>
    <scope>NUCLEOTIDE SEQUENCE</scope>
    <source>
        <strain evidence="1">NBRC 109079</strain>
    </source>
</reference>
<dbReference type="InterPro" id="IPR036890">
    <property type="entry name" value="HATPase_C_sf"/>
</dbReference>
<keyword evidence="2" id="KW-1185">Reference proteome</keyword>
<evidence type="ECO:0008006" key="3">
    <source>
        <dbReference type="Google" id="ProtNLM"/>
    </source>
</evidence>